<feature type="compositionally biased region" description="Basic residues" evidence="1">
    <location>
        <begin position="65"/>
        <end position="78"/>
    </location>
</feature>
<dbReference type="EMBL" id="BGPR01027129">
    <property type="protein sequence ID" value="GBN97368.1"/>
    <property type="molecule type" value="Genomic_DNA"/>
</dbReference>
<feature type="region of interest" description="Disordered" evidence="1">
    <location>
        <begin position="1"/>
        <end position="102"/>
    </location>
</feature>
<evidence type="ECO:0000256" key="1">
    <source>
        <dbReference type="SAM" id="MobiDB-lite"/>
    </source>
</evidence>
<proteinExistence type="predicted"/>
<organism evidence="2 3">
    <name type="scientific">Araneus ventricosus</name>
    <name type="common">Orbweaver spider</name>
    <name type="synonym">Epeira ventricosa</name>
    <dbReference type="NCBI Taxonomy" id="182803"/>
    <lineage>
        <taxon>Eukaryota</taxon>
        <taxon>Metazoa</taxon>
        <taxon>Ecdysozoa</taxon>
        <taxon>Arthropoda</taxon>
        <taxon>Chelicerata</taxon>
        <taxon>Arachnida</taxon>
        <taxon>Araneae</taxon>
        <taxon>Araneomorphae</taxon>
        <taxon>Entelegynae</taxon>
        <taxon>Araneoidea</taxon>
        <taxon>Araneidae</taxon>
        <taxon>Araneus</taxon>
    </lineage>
</organism>
<comment type="caution">
    <text evidence="2">The sequence shown here is derived from an EMBL/GenBank/DDBJ whole genome shotgun (WGS) entry which is preliminary data.</text>
</comment>
<dbReference type="AlphaFoldDB" id="A0A4Y2T9Q1"/>
<evidence type="ECO:0000313" key="3">
    <source>
        <dbReference type="Proteomes" id="UP000499080"/>
    </source>
</evidence>
<sequence>MLDENESDALYLDGEVTDHSEQEIDSETDAEDNPVHEESTDSDLNTNRCGFVEEMSRVWKNTAKEKRRHTNKSPKRSPRSGGPGLADARHSMLTSVKLPPQL</sequence>
<name>A0A4Y2T9Q1_ARAVE</name>
<gene>
    <name evidence="2" type="ORF">AVEN_85751_1</name>
</gene>
<reference evidence="2 3" key="1">
    <citation type="journal article" date="2019" name="Sci. Rep.">
        <title>Orb-weaving spider Araneus ventricosus genome elucidates the spidroin gene catalogue.</title>
        <authorList>
            <person name="Kono N."/>
            <person name="Nakamura H."/>
            <person name="Ohtoshi R."/>
            <person name="Moran D.A.P."/>
            <person name="Shinohara A."/>
            <person name="Yoshida Y."/>
            <person name="Fujiwara M."/>
            <person name="Mori M."/>
            <person name="Tomita M."/>
            <person name="Arakawa K."/>
        </authorList>
    </citation>
    <scope>NUCLEOTIDE SEQUENCE [LARGE SCALE GENOMIC DNA]</scope>
</reference>
<accession>A0A4Y2T9Q1</accession>
<evidence type="ECO:0000313" key="2">
    <source>
        <dbReference type="EMBL" id="GBN97368.1"/>
    </source>
</evidence>
<protein>
    <submittedName>
        <fullName evidence="2">Uncharacterized protein</fullName>
    </submittedName>
</protein>
<dbReference type="Proteomes" id="UP000499080">
    <property type="component" value="Unassembled WGS sequence"/>
</dbReference>
<keyword evidence="3" id="KW-1185">Reference proteome</keyword>
<feature type="compositionally biased region" description="Acidic residues" evidence="1">
    <location>
        <begin position="23"/>
        <end position="32"/>
    </location>
</feature>